<evidence type="ECO:0000256" key="2">
    <source>
        <dbReference type="ARBA" id="ARBA00023186"/>
    </source>
</evidence>
<evidence type="ECO:0000313" key="4">
    <source>
        <dbReference type="Proteomes" id="UP000248764"/>
    </source>
</evidence>
<dbReference type="RefSeq" id="WP_111257134.1">
    <property type="nucleotide sequence ID" value="NZ_POTW01000073.1"/>
</dbReference>
<name>A0A2W2C570_9ACTN</name>
<dbReference type="EMBL" id="POTW01000073">
    <property type="protein sequence ID" value="PZF80866.1"/>
    <property type="molecule type" value="Genomic_DNA"/>
</dbReference>
<dbReference type="Gene3D" id="1.10.4190.10">
    <property type="entry name" value="Urease accessory protein UreF"/>
    <property type="match status" value="1"/>
</dbReference>
<protein>
    <submittedName>
        <fullName evidence="3">Urease accessory protein UreF</fullName>
    </submittedName>
</protein>
<proteinExistence type="predicted"/>
<reference evidence="3 4" key="1">
    <citation type="submission" date="2018-01" db="EMBL/GenBank/DDBJ databases">
        <title>Draft genome sequence of Jiangella sp. GTF31.</title>
        <authorList>
            <person name="Sahin N."/>
            <person name="Ay H."/>
            <person name="Saygin H."/>
        </authorList>
    </citation>
    <scope>NUCLEOTIDE SEQUENCE [LARGE SCALE GENOMIC DNA]</scope>
    <source>
        <strain evidence="3 4">GTF31</strain>
    </source>
</reference>
<dbReference type="Pfam" id="PF01730">
    <property type="entry name" value="UreF"/>
    <property type="match status" value="1"/>
</dbReference>
<sequence length="225" mass="23042">MPPHPELLLMLLADARLPAAGHTQSGTAEAALAHGLAAAELPGYVSARLASVTCVEAGTAVVARAVLLRSGGTAQLADVAAAWAARTPSPALREAARVQARALLRLADRLWPEAGALQAVRELIRPCRAVVLGAVAAHVGLGAAALARLVGYDDVQTVCAAALKLVPMDPAVVTGWVHDALPDIDQLAATVAELTEPASIPAVGSPQIEAWAQAHAATSRRLFRA</sequence>
<comment type="caution">
    <text evidence="3">The sequence shown here is derived from an EMBL/GenBank/DDBJ whole genome shotgun (WGS) entry which is preliminary data.</text>
</comment>
<evidence type="ECO:0000256" key="1">
    <source>
        <dbReference type="ARBA" id="ARBA00022988"/>
    </source>
</evidence>
<dbReference type="Proteomes" id="UP000248764">
    <property type="component" value="Unassembled WGS sequence"/>
</dbReference>
<dbReference type="InterPro" id="IPR002639">
    <property type="entry name" value="UreF"/>
</dbReference>
<keyword evidence="2" id="KW-0143">Chaperone</keyword>
<keyword evidence="1" id="KW-0996">Nickel insertion</keyword>
<accession>A0A2W2C570</accession>
<dbReference type="GO" id="GO:0016151">
    <property type="term" value="F:nickel cation binding"/>
    <property type="evidence" value="ECO:0007669"/>
    <property type="project" value="InterPro"/>
</dbReference>
<dbReference type="PANTHER" id="PTHR33620:SF1">
    <property type="entry name" value="UREASE ACCESSORY PROTEIN F"/>
    <property type="match status" value="1"/>
</dbReference>
<dbReference type="PANTHER" id="PTHR33620">
    <property type="entry name" value="UREASE ACCESSORY PROTEIN F"/>
    <property type="match status" value="1"/>
</dbReference>
<dbReference type="InterPro" id="IPR038277">
    <property type="entry name" value="UreF_sf"/>
</dbReference>
<dbReference type="AlphaFoldDB" id="A0A2W2C570"/>
<organism evidence="3 4">
    <name type="scientific">Jiangella anatolica</name>
    <dbReference type="NCBI Taxonomy" id="2670374"/>
    <lineage>
        <taxon>Bacteria</taxon>
        <taxon>Bacillati</taxon>
        <taxon>Actinomycetota</taxon>
        <taxon>Actinomycetes</taxon>
        <taxon>Jiangellales</taxon>
        <taxon>Jiangellaceae</taxon>
        <taxon>Jiangella</taxon>
    </lineage>
</organism>
<keyword evidence="4" id="KW-1185">Reference proteome</keyword>
<gene>
    <name evidence="3" type="ORF">C1I92_23805</name>
</gene>
<evidence type="ECO:0000313" key="3">
    <source>
        <dbReference type="EMBL" id="PZF80866.1"/>
    </source>
</evidence>